<dbReference type="InterPro" id="IPR015422">
    <property type="entry name" value="PyrdxlP-dep_Trfase_small"/>
</dbReference>
<keyword evidence="11" id="KW-1185">Reference proteome</keyword>
<reference evidence="11" key="1">
    <citation type="journal article" date="2019" name="Int. J. Syst. Evol. Microbiol.">
        <title>The Global Catalogue of Microorganisms (GCM) 10K type strain sequencing project: providing services to taxonomists for standard genome sequencing and annotation.</title>
        <authorList>
            <consortium name="The Broad Institute Genomics Platform"/>
            <consortium name="The Broad Institute Genome Sequencing Center for Infectious Disease"/>
            <person name="Wu L."/>
            <person name="Ma J."/>
        </authorList>
    </citation>
    <scope>NUCLEOTIDE SEQUENCE [LARGE SCALE GENOMIC DNA]</scope>
    <source>
        <strain evidence="11">NBRC 111756</strain>
    </source>
</reference>
<dbReference type="PIRSF" id="PIRSF005572">
    <property type="entry name" value="NifS"/>
    <property type="match status" value="1"/>
</dbReference>
<keyword evidence="7" id="KW-0411">Iron-sulfur</keyword>
<gene>
    <name evidence="10" type="ORF">ACFQDL_07370</name>
</gene>
<dbReference type="PANTHER" id="PTHR11601">
    <property type="entry name" value="CYSTEINE DESULFURYLASE FAMILY MEMBER"/>
    <property type="match status" value="1"/>
</dbReference>
<dbReference type="InterPro" id="IPR000192">
    <property type="entry name" value="Aminotrans_V_dom"/>
</dbReference>
<dbReference type="InterPro" id="IPR015424">
    <property type="entry name" value="PyrdxlP-dep_Trfase"/>
</dbReference>
<keyword evidence="6" id="KW-0408">Iron</keyword>
<dbReference type="Proteomes" id="UP001596422">
    <property type="component" value="Unassembled WGS sequence"/>
</dbReference>
<evidence type="ECO:0000313" key="10">
    <source>
        <dbReference type="EMBL" id="MFC6669925.1"/>
    </source>
</evidence>
<dbReference type="RefSeq" id="WP_379908447.1">
    <property type="nucleotide sequence ID" value="NZ_JBHSWE010000001.1"/>
</dbReference>
<evidence type="ECO:0000256" key="5">
    <source>
        <dbReference type="ARBA" id="ARBA00022898"/>
    </source>
</evidence>
<protein>
    <submittedName>
        <fullName evidence="10">Cysteine desulfurase family protein</fullName>
    </submittedName>
</protein>
<evidence type="ECO:0000256" key="8">
    <source>
        <dbReference type="ARBA" id="ARBA00050776"/>
    </source>
</evidence>
<evidence type="ECO:0000259" key="9">
    <source>
        <dbReference type="Pfam" id="PF00266"/>
    </source>
</evidence>
<dbReference type="SUPFAM" id="SSF53383">
    <property type="entry name" value="PLP-dependent transferases"/>
    <property type="match status" value="1"/>
</dbReference>
<accession>A0ABW1ZXM1</accession>
<name>A0ABW1ZXM1_9GAMM</name>
<sequence length="398" mass="43103">MIDAHPIEGYFDYNATTPVSEAVAKAMTAALRRFANPSGRTVPSTSNRELMRESKARVACLLGTEPEKVFFTSGGSEANNWAIKGSLLNHLTSPGHILTTAIEHPSVLETIRYCARQFGFEVTCLKPGANGAVNPDAVADAIRPDTCLISMMYANNETGVIQPMEQVARLARARGIPFHVDAVQAVGKRALNVETLGADFVSFSAHKFYGPKGIGGLYIRDIDRISPLIHGGGQEMAMRSGTENLVAIAGLGEAADECRRELDNWDRHNLNCKQRLIQRLSSAEIETRVNGASDYDAAISNTVNLSIPGIRGEALALLMEKKDGIVVSVGSACSNNKSRQLSPVLQAMGLADEEIQSAIRISFGRFTRLDDIDRFVVSWSAAWRSSGPWISADRGPSR</sequence>
<comment type="catalytic activity">
    <reaction evidence="8">
        <text>(sulfur carrier)-H + L-cysteine = (sulfur carrier)-SH + L-alanine</text>
        <dbReference type="Rhea" id="RHEA:43892"/>
        <dbReference type="Rhea" id="RHEA-COMP:14737"/>
        <dbReference type="Rhea" id="RHEA-COMP:14739"/>
        <dbReference type="ChEBI" id="CHEBI:29917"/>
        <dbReference type="ChEBI" id="CHEBI:35235"/>
        <dbReference type="ChEBI" id="CHEBI:57972"/>
        <dbReference type="ChEBI" id="CHEBI:64428"/>
        <dbReference type="EC" id="2.8.1.7"/>
    </reaction>
</comment>
<dbReference type="Pfam" id="PF00266">
    <property type="entry name" value="Aminotran_5"/>
    <property type="match status" value="1"/>
</dbReference>
<dbReference type="InterPro" id="IPR015421">
    <property type="entry name" value="PyrdxlP-dep_Trfase_major"/>
</dbReference>
<keyword evidence="5" id="KW-0663">Pyridoxal phosphate</keyword>
<dbReference type="InterPro" id="IPR016454">
    <property type="entry name" value="Cysteine_dSase"/>
</dbReference>
<evidence type="ECO:0000256" key="3">
    <source>
        <dbReference type="ARBA" id="ARBA00022679"/>
    </source>
</evidence>
<evidence type="ECO:0000256" key="2">
    <source>
        <dbReference type="ARBA" id="ARBA00006490"/>
    </source>
</evidence>
<evidence type="ECO:0000256" key="7">
    <source>
        <dbReference type="ARBA" id="ARBA00023014"/>
    </source>
</evidence>
<evidence type="ECO:0000256" key="1">
    <source>
        <dbReference type="ARBA" id="ARBA00001933"/>
    </source>
</evidence>
<dbReference type="EMBL" id="JBHSWE010000001">
    <property type="protein sequence ID" value="MFC6669925.1"/>
    <property type="molecule type" value="Genomic_DNA"/>
</dbReference>
<dbReference type="PANTHER" id="PTHR11601:SF34">
    <property type="entry name" value="CYSTEINE DESULFURASE"/>
    <property type="match status" value="1"/>
</dbReference>
<evidence type="ECO:0000256" key="4">
    <source>
        <dbReference type="ARBA" id="ARBA00022723"/>
    </source>
</evidence>
<proteinExistence type="inferred from homology"/>
<comment type="similarity">
    <text evidence="2">Belongs to the class-V pyridoxal-phosphate-dependent aminotransferase family. NifS/IscS subfamily.</text>
</comment>
<keyword evidence="4" id="KW-0479">Metal-binding</keyword>
<dbReference type="Gene3D" id="3.40.640.10">
    <property type="entry name" value="Type I PLP-dependent aspartate aminotransferase-like (Major domain)"/>
    <property type="match status" value="1"/>
</dbReference>
<dbReference type="Gene3D" id="3.90.1150.10">
    <property type="entry name" value="Aspartate Aminotransferase, domain 1"/>
    <property type="match status" value="1"/>
</dbReference>
<evidence type="ECO:0000313" key="11">
    <source>
        <dbReference type="Proteomes" id="UP001596422"/>
    </source>
</evidence>
<comment type="cofactor">
    <cofactor evidence="1">
        <name>pyridoxal 5'-phosphate</name>
        <dbReference type="ChEBI" id="CHEBI:597326"/>
    </cofactor>
</comment>
<keyword evidence="3" id="KW-0808">Transferase</keyword>
<feature type="domain" description="Aminotransferase class V" evidence="9">
    <location>
        <begin position="10"/>
        <end position="375"/>
    </location>
</feature>
<dbReference type="Gene3D" id="1.10.260.50">
    <property type="match status" value="1"/>
</dbReference>
<evidence type="ECO:0000256" key="6">
    <source>
        <dbReference type="ARBA" id="ARBA00023004"/>
    </source>
</evidence>
<organism evidence="10 11">
    <name type="scientific">Marinobacterium aestuariivivens</name>
    <dbReference type="NCBI Taxonomy" id="1698799"/>
    <lineage>
        <taxon>Bacteria</taxon>
        <taxon>Pseudomonadati</taxon>
        <taxon>Pseudomonadota</taxon>
        <taxon>Gammaproteobacteria</taxon>
        <taxon>Oceanospirillales</taxon>
        <taxon>Oceanospirillaceae</taxon>
        <taxon>Marinobacterium</taxon>
    </lineage>
</organism>
<comment type="caution">
    <text evidence="10">The sequence shown here is derived from an EMBL/GenBank/DDBJ whole genome shotgun (WGS) entry which is preliminary data.</text>
</comment>